<dbReference type="GO" id="GO:0008260">
    <property type="term" value="F:succinyl-CoA:3-oxo-acid CoA-transferase activity"/>
    <property type="evidence" value="ECO:0007669"/>
    <property type="project" value="UniProtKB-EC"/>
</dbReference>
<accession>A0A1Y6H895</accession>
<dbReference type="KEGG" id="xfr:BER92_15580"/>
<evidence type="ECO:0000313" key="3">
    <source>
        <dbReference type="EMBL" id="SMQ98052.1"/>
    </source>
</evidence>
<evidence type="ECO:0000313" key="6">
    <source>
        <dbReference type="Proteomes" id="UP000195953"/>
    </source>
</evidence>
<reference evidence="4 6" key="2">
    <citation type="submission" date="2017-05" db="EMBL/GenBank/DDBJ databases">
        <authorList>
            <person name="Song R."/>
            <person name="Chenine A.L."/>
            <person name="Ruprecht R.M."/>
        </authorList>
    </citation>
    <scope>NUCLEOTIDE SEQUENCE [LARGE SCALE GENOMIC DNA]</scope>
    <source>
        <strain evidence="4">PD5205</strain>
    </source>
</reference>
<gene>
    <name evidence="4" type="primary">ipsI</name>
    <name evidence="3" type="synonym">scoA</name>
    <name evidence="4" type="ORF">PD5205_03206</name>
    <name evidence="3" type="ORF">PD885_00789</name>
</gene>
<organism evidence="4 6">
    <name type="scientific">Xanthomonas fragariae</name>
    <dbReference type="NCBI Taxonomy" id="48664"/>
    <lineage>
        <taxon>Bacteria</taxon>
        <taxon>Pseudomonadati</taxon>
        <taxon>Pseudomonadota</taxon>
        <taxon>Gammaproteobacteria</taxon>
        <taxon>Lysobacterales</taxon>
        <taxon>Lysobacteraceae</taxon>
        <taxon>Xanthomonas</taxon>
    </lineage>
</organism>
<dbReference type="PANTHER" id="PTHR13707">
    <property type="entry name" value="KETOACID-COENZYME A TRANSFERASE"/>
    <property type="match status" value="1"/>
</dbReference>
<dbReference type="STRING" id="48664.BER92_15580"/>
<dbReference type="eggNOG" id="COG1788">
    <property type="taxonomic scope" value="Bacteria"/>
</dbReference>
<dbReference type="AlphaFoldDB" id="A0A1Y6H895"/>
<keyword evidence="5" id="KW-1185">Reference proteome</keyword>
<dbReference type="Proteomes" id="UP000195877">
    <property type="component" value="Chromosome 1"/>
</dbReference>
<dbReference type="EMBL" id="LT853885">
    <property type="protein sequence ID" value="SMR04484.1"/>
    <property type="molecule type" value="Genomic_DNA"/>
</dbReference>
<dbReference type="SUPFAM" id="SSF100950">
    <property type="entry name" value="NagB/RpiA/CoA transferase-like"/>
    <property type="match status" value="1"/>
</dbReference>
<dbReference type="Proteomes" id="UP000195953">
    <property type="component" value="Chromosome 1"/>
</dbReference>
<dbReference type="NCBIfam" id="TIGR02429">
    <property type="entry name" value="pcaI_scoA_fam"/>
    <property type="match status" value="1"/>
</dbReference>
<reference evidence="3 5" key="1">
    <citation type="submission" date="2017-05" db="EMBL/GenBank/DDBJ databases">
        <authorList>
            <person name="Blom J."/>
        </authorList>
    </citation>
    <scope>NUCLEOTIDE SEQUENCE [LARGE SCALE GENOMIC DNA]</scope>
    <source>
        <strain evidence="3">PD885</strain>
    </source>
</reference>
<dbReference type="OrthoDB" id="9777193at2"/>
<sequence>MRNDARGAASGKRYTDAKAALDGVLADGQTLAVGGFGLCGIPEALIAAVRASGISGLTVISNNAGVDGFGLGQLLATRQIRKMISSYVGENKEFERQYLAGELELEFNPQGTLAERLRAGGAGIPAFYTATGYGTIVANGKETREFDGKHYVLETALHADLALVKAWRGDTAGNLVFRKTARNFNPACAMAGRVCIAEVEEIVELGAIDPDQVHLPGIYVDRLVLNATPEKRIEQRTLREGQQ</sequence>
<dbReference type="SMART" id="SM00882">
    <property type="entry name" value="CoA_trans"/>
    <property type="match status" value="1"/>
</dbReference>
<proteinExistence type="inferred from homology"/>
<dbReference type="InterPro" id="IPR037171">
    <property type="entry name" value="NagB/RpiA_transferase-like"/>
</dbReference>
<dbReference type="Pfam" id="PF01144">
    <property type="entry name" value="CoA_trans"/>
    <property type="match status" value="1"/>
</dbReference>
<dbReference type="GeneID" id="61893224"/>
<evidence type="ECO:0000313" key="5">
    <source>
        <dbReference type="Proteomes" id="UP000195877"/>
    </source>
</evidence>
<dbReference type="PROSITE" id="PS01273">
    <property type="entry name" value="COA_TRANSF_1"/>
    <property type="match status" value="1"/>
</dbReference>
<keyword evidence="2 3" id="KW-0808">Transferase</keyword>
<evidence type="ECO:0000256" key="1">
    <source>
        <dbReference type="ARBA" id="ARBA00005612"/>
    </source>
</evidence>
<dbReference type="EC" id="2.8.3.5" evidence="3"/>
<dbReference type="PANTHER" id="PTHR13707:SF60">
    <property type="entry name" value="ACETATE COA-TRANSFERASE SUBUNIT ALPHA"/>
    <property type="match status" value="1"/>
</dbReference>
<dbReference type="InterPro" id="IPR004165">
    <property type="entry name" value="CoA_trans_fam_I"/>
</dbReference>
<evidence type="ECO:0000256" key="2">
    <source>
        <dbReference type="ARBA" id="ARBA00022679"/>
    </source>
</evidence>
<dbReference type="InterPro" id="IPR012792">
    <property type="entry name" value="3-oxoacid_CoA-transf_A"/>
</dbReference>
<dbReference type="RefSeq" id="WP_002813977.1">
    <property type="nucleotide sequence ID" value="NZ_CP016830.1"/>
</dbReference>
<evidence type="ECO:0000313" key="4">
    <source>
        <dbReference type="EMBL" id="SMR04484.1"/>
    </source>
</evidence>
<dbReference type="InterPro" id="IPR004163">
    <property type="entry name" value="CoA_transf_BS"/>
</dbReference>
<dbReference type="EMBL" id="LT853882">
    <property type="protein sequence ID" value="SMQ98052.1"/>
    <property type="molecule type" value="Genomic_DNA"/>
</dbReference>
<name>A0A1Y6H895_9XANT</name>
<dbReference type="Gene3D" id="3.40.1080.10">
    <property type="entry name" value="Glutaconate Coenzyme A-transferase"/>
    <property type="match status" value="1"/>
</dbReference>
<comment type="similarity">
    <text evidence="1">Belongs to the 3-oxoacid CoA-transferase subunit A family.</text>
</comment>
<protein>
    <submittedName>
        <fullName evidence="4">IpsJ protein</fullName>
    </submittedName>
    <submittedName>
        <fullName evidence="3">Succinyl-CoA:3-ketoacid coenzyme A transferase subunit A</fullName>
        <ecNumber evidence="3">2.8.3.5</ecNumber>
    </submittedName>
</protein>